<keyword evidence="11" id="KW-0746">Sphingolipid metabolism</keyword>
<dbReference type="OrthoDB" id="65434at2759"/>
<evidence type="ECO:0000256" key="3">
    <source>
        <dbReference type="ARBA" id="ARBA00004760"/>
    </source>
</evidence>
<comment type="similarity">
    <text evidence="5 17">Belongs to the class-II pyridoxal-phosphate-dependent aminotransferase family.</text>
</comment>
<dbReference type="KEGG" id="cvn:111130191"/>
<dbReference type="InterPro" id="IPR050087">
    <property type="entry name" value="AON_synthase_class-II"/>
</dbReference>
<dbReference type="GO" id="GO:0046513">
    <property type="term" value="P:ceramide biosynthetic process"/>
    <property type="evidence" value="ECO:0007669"/>
    <property type="project" value="TreeGrafter"/>
</dbReference>
<dbReference type="InterPro" id="IPR015421">
    <property type="entry name" value="PyrdxlP-dep_Trfase_major"/>
</dbReference>
<evidence type="ECO:0000256" key="11">
    <source>
        <dbReference type="ARBA" id="ARBA00022919"/>
    </source>
</evidence>
<dbReference type="InterPro" id="IPR001917">
    <property type="entry name" value="Aminotrans_II_pyridoxalP_BS"/>
</dbReference>
<keyword evidence="15" id="KW-0012">Acyltransferase</keyword>
<evidence type="ECO:0000256" key="9">
    <source>
        <dbReference type="ARBA" id="ARBA00022824"/>
    </source>
</evidence>
<accession>A0A8B8DWP7</accession>
<dbReference type="GeneID" id="111130191"/>
<dbReference type="RefSeq" id="XP_022332667.1">
    <property type="nucleotide sequence ID" value="XM_022476959.1"/>
</dbReference>
<dbReference type="InterPro" id="IPR004839">
    <property type="entry name" value="Aminotransferase_I/II_large"/>
</dbReference>
<evidence type="ECO:0000256" key="14">
    <source>
        <dbReference type="ARBA" id="ARBA00023136"/>
    </source>
</evidence>
<dbReference type="GO" id="GO:0004758">
    <property type="term" value="F:serine C-palmitoyltransferase activity"/>
    <property type="evidence" value="ECO:0007669"/>
    <property type="project" value="UniProtKB-EC"/>
</dbReference>
<dbReference type="CDD" id="cd06454">
    <property type="entry name" value="KBL_like"/>
    <property type="match status" value="1"/>
</dbReference>
<keyword evidence="12" id="KW-1133">Transmembrane helix</keyword>
<evidence type="ECO:0000256" key="5">
    <source>
        <dbReference type="ARBA" id="ARBA00008392"/>
    </source>
</evidence>
<name>A0A8B8DWP7_CRAVI</name>
<evidence type="ECO:0000256" key="13">
    <source>
        <dbReference type="ARBA" id="ARBA00023098"/>
    </source>
</evidence>
<dbReference type="RefSeq" id="XP_022332666.1">
    <property type="nucleotide sequence ID" value="XM_022476958.1"/>
</dbReference>
<dbReference type="GO" id="GO:0030170">
    <property type="term" value="F:pyridoxal phosphate binding"/>
    <property type="evidence" value="ECO:0007669"/>
    <property type="project" value="InterPro"/>
</dbReference>
<organism evidence="20 22">
    <name type="scientific">Crassostrea virginica</name>
    <name type="common">Eastern oyster</name>
    <dbReference type="NCBI Taxonomy" id="6565"/>
    <lineage>
        <taxon>Eukaryota</taxon>
        <taxon>Metazoa</taxon>
        <taxon>Spiralia</taxon>
        <taxon>Lophotrochozoa</taxon>
        <taxon>Mollusca</taxon>
        <taxon>Bivalvia</taxon>
        <taxon>Autobranchia</taxon>
        <taxon>Pteriomorphia</taxon>
        <taxon>Ostreida</taxon>
        <taxon>Ostreoidea</taxon>
        <taxon>Ostreidae</taxon>
        <taxon>Crassostrea</taxon>
    </lineage>
</organism>
<feature type="region of interest" description="Disordered" evidence="18">
    <location>
        <begin position="537"/>
        <end position="559"/>
    </location>
</feature>
<feature type="compositionally biased region" description="Acidic residues" evidence="18">
    <location>
        <begin position="548"/>
        <end position="559"/>
    </location>
</feature>
<comment type="pathway">
    <text evidence="3">Lipid metabolism; sphingolipid metabolism.</text>
</comment>
<evidence type="ECO:0000313" key="20">
    <source>
        <dbReference type="Proteomes" id="UP000694844"/>
    </source>
</evidence>
<keyword evidence="13" id="KW-0443">Lipid metabolism</keyword>
<evidence type="ECO:0000256" key="7">
    <source>
        <dbReference type="ARBA" id="ARBA00022679"/>
    </source>
</evidence>
<comment type="cofactor">
    <cofactor evidence="1 17">
        <name>pyridoxal 5'-phosphate</name>
        <dbReference type="ChEBI" id="CHEBI:597326"/>
    </cofactor>
</comment>
<dbReference type="Gene3D" id="3.40.640.10">
    <property type="entry name" value="Type I PLP-dependent aspartate aminotransferase-like (Major domain)"/>
    <property type="match status" value="1"/>
</dbReference>
<feature type="domain" description="Aminotransferase class I/classII large" evidence="19">
    <location>
        <begin position="163"/>
        <end position="520"/>
    </location>
</feature>
<comment type="catalytic activity">
    <reaction evidence="16">
        <text>L-serine + hexadecanoyl-CoA + H(+) = 3-oxosphinganine + CO2 + CoA</text>
        <dbReference type="Rhea" id="RHEA:14761"/>
        <dbReference type="ChEBI" id="CHEBI:15378"/>
        <dbReference type="ChEBI" id="CHEBI:16526"/>
        <dbReference type="ChEBI" id="CHEBI:33384"/>
        <dbReference type="ChEBI" id="CHEBI:57287"/>
        <dbReference type="ChEBI" id="CHEBI:57379"/>
        <dbReference type="ChEBI" id="CHEBI:58299"/>
        <dbReference type="EC" id="2.3.1.50"/>
    </reaction>
</comment>
<evidence type="ECO:0000313" key="22">
    <source>
        <dbReference type="RefSeq" id="XP_022332667.1"/>
    </source>
</evidence>
<keyword evidence="7" id="KW-0808">Transferase</keyword>
<dbReference type="InterPro" id="IPR015422">
    <property type="entry name" value="PyrdxlP-dep_Trfase_small"/>
</dbReference>
<evidence type="ECO:0000256" key="2">
    <source>
        <dbReference type="ARBA" id="ARBA00004389"/>
    </source>
</evidence>
<evidence type="ECO:0000256" key="12">
    <source>
        <dbReference type="ARBA" id="ARBA00022989"/>
    </source>
</evidence>
<evidence type="ECO:0000256" key="15">
    <source>
        <dbReference type="ARBA" id="ARBA00023315"/>
    </source>
</evidence>
<evidence type="ECO:0000256" key="17">
    <source>
        <dbReference type="RuleBase" id="RU003693"/>
    </source>
</evidence>
<dbReference type="PANTHER" id="PTHR13693:SF3">
    <property type="entry name" value="LD36009P"/>
    <property type="match status" value="1"/>
</dbReference>
<feature type="compositionally biased region" description="Polar residues" evidence="18">
    <location>
        <begin position="24"/>
        <end position="36"/>
    </location>
</feature>
<evidence type="ECO:0000256" key="16">
    <source>
        <dbReference type="ARBA" id="ARBA00048528"/>
    </source>
</evidence>
<evidence type="ECO:0000256" key="18">
    <source>
        <dbReference type="SAM" id="MobiDB-lite"/>
    </source>
</evidence>
<evidence type="ECO:0000256" key="6">
    <source>
        <dbReference type="ARBA" id="ARBA00013220"/>
    </source>
</evidence>
<dbReference type="PROSITE" id="PS00599">
    <property type="entry name" value="AA_TRANSFER_CLASS_2"/>
    <property type="match status" value="1"/>
</dbReference>
<dbReference type="PANTHER" id="PTHR13693">
    <property type="entry name" value="CLASS II AMINOTRANSFERASE/8-AMINO-7-OXONONANOATE SYNTHASE"/>
    <property type="match status" value="1"/>
</dbReference>
<dbReference type="Pfam" id="PF00155">
    <property type="entry name" value="Aminotran_1_2"/>
    <property type="match status" value="1"/>
</dbReference>
<evidence type="ECO:0000256" key="8">
    <source>
        <dbReference type="ARBA" id="ARBA00022692"/>
    </source>
</evidence>
<dbReference type="Proteomes" id="UP000694844">
    <property type="component" value="Chromosome 4"/>
</dbReference>
<evidence type="ECO:0000259" key="19">
    <source>
        <dbReference type="Pfam" id="PF00155"/>
    </source>
</evidence>
<dbReference type="Gene3D" id="3.90.1150.10">
    <property type="entry name" value="Aspartate Aminotransferase, domain 1"/>
    <property type="match status" value="1"/>
</dbReference>
<proteinExistence type="inferred from homology"/>
<dbReference type="InterPro" id="IPR015424">
    <property type="entry name" value="PyrdxlP-dep_Trfase"/>
</dbReference>
<evidence type="ECO:0000313" key="21">
    <source>
        <dbReference type="RefSeq" id="XP_022332666.1"/>
    </source>
</evidence>
<sequence>MSMVETIYMPSENGIRGKTKKLNGMQNGSKVSNGCHKQSKQPEDPDSEKAWEKDFCESFEETPMLAAISTYIGYLILVAVGHVREFLKSIGLGVVKCVAEPKIPGFVPLYQTWESFYSWYVYRRIQDCFCRPVSSVPGAKMVVMDRESRDNRWSFQYTGGQTTVLNFGSYNYLGFSQNSGPCAEEVEETIRRYGVSVCSSRQELGYLDLHKQMDNLVADYLGVEDAYTVPMGFATNSMNIPTLVGKGCLILSDELNHASLILGCRLSGAKIKTFKHNCMKDLEKKLREAIVDKQPRTHRPWKKILIVVEGVYSMEGSIVKLPEVLRLKKKYKAYLYLDEAHSIGAIGPHGKGVVDYFGLNPRDIDIMMGTFTKSFGAVGGYIGGSKDLVNHLRLYSHSAIYSSSMAPGVAQQILSSMKIMLGRDGTREGEKRIQQLKWNTRYFRRRLQEMGFILYGNKDSPVVPLLMFMPSKIAKFSRESLKRGMGVVVVGFPATPMTKCRARFCLSASHTKEMLDQALQITSDIGDMLAIKYSKAAPPSYSEQDVPLIEDEEEKKEVS</sequence>
<evidence type="ECO:0000256" key="10">
    <source>
        <dbReference type="ARBA" id="ARBA00022898"/>
    </source>
</evidence>
<dbReference type="AlphaFoldDB" id="A0A8B8DWP7"/>
<protein>
    <recommendedName>
        <fullName evidence="6">serine C-palmitoyltransferase</fullName>
        <ecNumber evidence="6">2.3.1.50</ecNumber>
    </recommendedName>
</protein>
<reference evidence="21 22" key="1">
    <citation type="submission" date="2025-04" db="UniProtKB">
        <authorList>
            <consortium name="RefSeq"/>
        </authorList>
    </citation>
    <scope>IDENTIFICATION</scope>
    <source>
        <tissue evidence="21 22">Whole sample</tissue>
    </source>
</reference>
<dbReference type="GO" id="GO:0005789">
    <property type="term" value="C:endoplasmic reticulum membrane"/>
    <property type="evidence" value="ECO:0007669"/>
    <property type="project" value="UniProtKB-SubCell"/>
</dbReference>
<dbReference type="EC" id="2.3.1.50" evidence="6"/>
<feature type="region of interest" description="Disordered" evidence="18">
    <location>
        <begin position="14"/>
        <end position="48"/>
    </location>
</feature>
<dbReference type="GO" id="GO:0017059">
    <property type="term" value="C:serine palmitoyltransferase complex"/>
    <property type="evidence" value="ECO:0007669"/>
    <property type="project" value="TreeGrafter"/>
</dbReference>
<keyword evidence="14" id="KW-0472">Membrane</keyword>
<keyword evidence="10 17" id="KW-0663">Pyridoxal phosphate</keyword>
<evidence type="ECO:0000256" key="4">
    <source>
        <dbReference type="ARBA" id="ARBA00004991"/>
    </source>
</evidence>
<dbReference type="GO" id="GO:0046512">
    <property type="term" value="P:sphingosine biosynthetic process"/>
    <property type="evidence" value="ECO:0007669"/>
    <property type="project" value="TreeGrafter"/>
</dbReference>
<dbReference type="FunFam" id="3.90.1150.10:FF:000004">
    <property type="entry name" value="2-amino-3-ketobutyrate coenzyme A ligase"/>
    <property type="match status" value="1"/>
</dbReference>
<comment type="pathway">
    <text evidence="4">Sphingolipid metabolism.</text>
</comment>
<keyword evidence="8" id="KW-0812">Transmembrane</keyword>
<keyword evidence="9" id="KW-0256">Endoplasmic reticulum</keyword>
<keyword evidence="20" id="KW-1185">Reference proteome</keyword>
<dbReference type="SUPFAM" id="SSF53383">
    <property type="entry name" value="PLP-dependent transferases"/>
    <property type="match status" value="1"/>
</dbReference>
<comment type="subcellular location">
    <subcellularLocation>
        <location evidence="2">Endoplasmic reticulum membrane</location>
        <topology evidence="2">Single-pass membrane protein</topology>
    </subcellularLocation>
</comment>
<evidence type="ECO:0000256" key="1">
    <source>
        <dbReference type="ARBA" id="ARBA00001933"/>
    </source>
</evidence>
<dbReference type="FunFam" id="3.40.640.10:FF:000047">
    <property type="entry name" value="serine palmitoyltransferase 2 isoform X1"/>
    <property type="match status" value="1"/>
</dbReference>
<gene>
    <name evidence="21 22" type="primary">LOC111130191</name>
</gene>